<dbReference type="GO" id="GO:0006950">
    <property type="term" value="P:response to stress"/>
    <property type="evidence" value="ECO:0007669"/>
    <property type="project" value="TreeGrafter"/>
</dbReference>
<dbReference type="SUPFAM" id="SSF46785">
    <property type="entry name" value="Winged helix' DNA-binding domain"/>
    <property type="match status" value="1"/>
</dbReference>
<proteinExistence type="predicted"/>
<accession>A0A944D6Y4</accession>
<gene>
    <name evidence="2" type="ORF">I8J34_07805</name>
</gene>
<dbReference type="RefSeq" id="WP_214360833.1">
    <property type="nucleotide sequence ID" value="NZ_JAEKFT010000006.1"/>
</dbReference>
<comment type="caution">
    <text evidence="2">The sequence shown here is derived from an EMBL/GenBank/DDBJ whole genome shotgun (WGS) entry which is preliminary data.</text>
</comment>
<name>A0A944D6Y4_DENI1</name>
<protein>
    <submittedName>
        <fullName evidence="2">Winged helix-turn-helix transcriptional regulator</fullName>
    </submittedName>
</protein>
<dbReference type="GO" id="GO:0003700">
    <property type="term" value="F:DNA-binding transcription factor activity"/>
    <property type="evidence" value="ECO:0007669"/>
    <property type="project" value="InterPro"/>
</dbReference>
<dbReference type="EMBL" id="JAEKFT010000006">
    <property type="protein sequence ID" value="MBT0961079.1"/>
    <property type="molecule type" value="Genomic_DNA"/>
</dbReference>
<dbReference type="InterPro" id="IPR000835">
    <property type="entry name" value="HTH_MarR-typ"/>
</dbReference>
<dbReference type="InterPro" id="IPR036388">
    <property type="entry name" value="WH-like_DNA-bd_sf"/>
</dbReference>
<dbReference type="Proteomes" id="UP000694660">
    <property type="component" value="Unassembled WGS sequence"/>
</dbReference>
<dbReference type="PANTHER" id="PTHR33164:SF105">
    <property type="entry name" value="TRANSCRIPTIONAL REPRESSOR PROTEIN-RELATED"/>
    <property type="match status" value="1"/>
</dbReference>
<organism evidence="2 3">
    <name type="scientific">Denitromonas iodatirespirans</name>
    <dbReference type="NCBI Taxonomy" id="2795389"/>
    <lineage>
        <taxon>Bacteria</taxon>
        <taxon>Pseudomonadati</taxon>
        <taxon>Pseudomonadota</taxon>
        <taxon>Betaproteobacteria</taxon>
        <taxon>Rhodocyclales</taxon>
        <taxon>Zoogloeaceae</taxon>
        <taxon>Denitromonas</taxon>
    </lineage>
</organism>
<dbReference type="InterPro" id="IPR039422">
    <property type="entry name" value="MarR/SlyA-like"/>
</dbReference>
<dbReference type="Pfam" id="PF12802">
    <property type="entry name" value="MarR_2"/>
    <property type="match status" value="1"/>
</dbReference>
<dbReference type="PANTHER" id="PTHR33164">
    <property type="entry name" value="TRANSCRIPTIONAL REGULATOR, MARR FAMILY"/>
    <property type="match status" value="1"/>
</dbReference>
<evidence type="ECO:0000313" key="3">
    <source>
        <dbReference type="Proteomes" id="UP000694660"/>
    </source>
</evidence>
<dbReference type="AlphaFoldDB" id="A0A944D6Y4"/>
<reference evidence="3" key="1">
    <citation type="journal article" date="2022" name="ISME J.">
        <title>Genetic and phylogenetic analysis of dissimilatory iodate-reducing bacteria identifies potential niches across the world's oceans.</title>
        <authorList>
            <person name="Reyes-Umana V."/>
            <person name="Henning Z."/>
            <person name="Lee K."/>
            <person name="Barnum T.P."/>
            <person name="Coates J.D."/>
        </authorList>
    </citation>
    <scope>NUCLEOTIDE SEQUENCE [LARGE SCALE GENOMIC DNA]</scope>
    <source>
        <strain evidence="3">IR12</strain>
    </source>
</reference>
<evidence type="ECO:0000313" key="2">
    <source>
        <dbReference type="EMBL" id="MBT0961079.1"/>
    </source>
</evidence>
<keyword evidence="3" id="KW-1185">Reference proteome</keyword>
<evidence type="ECO:0000259" key="1">
    <source>
        <dbReference type="SMART" id="SM00347"/>
    </source>
</evidence>
<dbReference type="Gene3D" id="1.10.10.10">
    <property type="entry name" value="Winged helix-like DNA-binding domain superfamily/Winged helix DNA-binding domain"/>
    <property type="match status" value="1"/>
</dbReference>
<feature type="domain" description="HTH marR-type" evidence="1">
    <location>
        <begin position="33"/>
        <end position="134"/>
    </location>
</feature>
<dbReference type="SMART" id="SM00347">
    <property type="entry name" value="HTH_MARR"/>
    <property type="match status" value="1"/>
</dbReference>
<sequence>MNPPTSAPVLPPLACTGARLRRLTRRVTVFYEHYLRTIGLRLTQYSLLAHLAPEPQSLLALAERLEMDRTTLTRGLKPLLAAGWVSQSTGRDARQRLLALTPAGVAQREIAQAVWADAQRDLEAVMDRAFVADLNRTLEEALVRLKPALPEDN</sequence>
<dbReference type="InterPro" id="IPR036390">
    <property type="entry name" value="WH_DNA-bd_sf"/>
</dbReference>